<dbReference type="EMBL" id="JMCG01000001">
    <property type="protein sequence ID" value="KGK10944.1"/>
    <property type="molecule type" value="Genomic_DNA"/>
</dbReference>
<dbReference type="eggNOG" id="COG1196">
    <property type="taxonomic scope" value="Bacteria"/>
</dbReference>
<evidence type="ECO:0000313" key="3">
    <source>
        <dbReference type="Proteomes" id="UP000029994"/>
    </source>
</evidence>
<reference evidence="2 3" key="1">
    <citation type="submission" date="2014-04" db="EMBL/GenBank/DDBJ databases">
        <title>Genome sequencing of Vibrio navarrensis strains.</title>
        <authorList>
            <person name="Gladney L.M."/>
            <person name="Katz L.S."/>
            <person name="Marino-Ramirez L."/>
            <person name="Jordan I.K."/>
        </authorList>
    </citation>
    <scope>NUCLEOTIDE SEQUENCE [LARGE SCALE GENOMIC DNA]</scope>
    <source>
        <strain evidence="2 3">ATCC 51183</strain>
    </source>
</reference>
<sequence>MLNYGFQRLALIGSAGYQRAELPLDDSVSLIAPNNHGKTSLINALQFLLIIDQRRMDFGSHSVEKARRFYFPNNSAYILLEVILPQTGTVVFGCVGKGVGHDYEYFAYKGELNLDDYRLADGHIVTQPKLVNHLASHQHRVYQYNERDFRHLIYGGAKSKKTNDLDFTVFKLEHVSDARSFQQVLTKTLRLDKLNSSDVKEYLLKIFSRELPNASIDFKQEWEKAFQDINLEREQYLAAVNNLATIKELEHKFQRTLSLRGKIAAAQPKVNQLLQDWHGHVQTTREKLSAQKHQLEEEQNQLHHQDIARVEARSGLNNKLIDLKRTEEQHQELQARFALIPNHAYLESQLELAKQSYEEQAALCVQSQRSSSSDLARQLKERAEKRQRLETQRQTLDDNLYLHLSKLLKAHELEKLNKVLSQQVMQRSPSHYSLDINQLRDVLSGEAAPSLTLSGLTLSLDELIPQHVQKTEQELVEELDSVNQQINSLTELLEVSQQRDLAEKKKNELHRAVKECEKALIDYQQLEQLTANQSQRREEKAKIEQEITAINNALASAKERYQALTEQINKTSEKLSKLTSDNNRVEALKEQRLDDQSLFTALSEQPHTPWIATEEWSLEFLPIRLEQFINDCRELDNLSKELRQMKNELAQKGLTKFQMAPTQDDELKSIIQFSHCLDDEKQALERKARSAVVNVTASLRELRSGLLALQSKMKEFNRLISHRQLSDLKTFKIEPVEESLLVNAMNVLIQQAEQTDSGQSFDLFDQASILDDADLDRAKNTLIEEGNARQGLRVADLFRLEFVVAKQGQQQESFEDIDSAASNGTVLMAKLVTGLAMLHLMQDKRHQMKAVCYLDEALALDTKNQANLIEIAEQFGFALIFASPAPLTTARYCVPIHQVNGKNVISRHSWQLLSPIESRIVTQPIAETSQ</sequence>
<organism evidence="2 3">
    <name type="scientific">Vibrio navarrensis</name>
    <dbReference type="NCBI Taxonomy" id="29495"/>
    <lineage>
        <taxon>Bacteria</taxon>
        <taxon>Pseudomonadati</taxon>
        <taxon>Pseudomonadota</taxon>
        <taxon>Gammaproteobacteria</taxon>
        <taxon>Vibrionales</taxon>
        <taxon>Vibrionaceae</taxon>
        <taxon>Vibrio</taxon>
    </lineage>
</organism>
<dbReference type="AlphaFoldDB" id="A0A099LTJ9"/>
<evidence type="ECO:0000313" key="2">
    <source>
        <dbReference type="EMBL" id="KGK10944.1"/>
    </source>
</evidence>
<dbReference type="STRING" id="29495.EA26_06355"/>
<comment type="caution">
    <text evidence="2">The sequence shown here is derived from an EMBL/GenBank/DDBJ whole genome shotgun (WGS) entry which is preliminary data.</text>
</comment>
<feature type="coiled-coil region" evidence="1">
    <location>
        <begin position="625"/>
        <end position="655"/>
    </location>
</feature>
<feature type="coiled-coil region" evidence="1">
    <location>
        <begin position="472"/>
        <end position="588"/>
    </location>
</feature>
<proteinExistence type="predicted"/>
<dbReference type="SUPFAM" id="SSF52540">
    <property type="entry name" value="P-loop containing nucleoside triphosphate hydrolases"/>
    <property type="match status" value="1"/>
</dbReference>
<feature type="coiled-coil region" evidence="1">
    <location>
        <begin position="281"/>
        <end position="336"/>
    </location>
</feature>
<dbReference type="RefSeq" id="WP_039425610.1">
    <property type="nucleotide sequence ID" value="NZ_CP061845.1"/>
</dbReference>
<dbReference type="InterPro" id="IPR027417">
    <property type="entry name" value="P-loop_NTPase"/>
</dbReference>
<evidence type="ECO:0000256" key="1">
    <source>
        <dbReference type="SAM" id="Coils"/>
    </source>
</evidence>
<accession>A0A099LTJ9</accession>
<dbReference type="Proteomes" id="UP000029994">
    <property type="component" value="Unassembled WGS sequence"/>
</dbReference>
<dbReference type="GeneID" id="43682818"/>
<protein>
    <submittedName>
        <fullName evidence="2">Uncharacterized protein</fullName>
    </submittedName>
</protein>
<keyword evidence="1" id="KW-0175">Coiled coil</keyword>
<feature type="coiled-coil region" evidence="1">
    <location>
        <begin position="372"/>
        <end position="399"/>
    </location>
</feature>
<name>A0A099LTJ9_9VIBR</name>
<keyword evidence="3" id="KW-1185">Reference proteome</keyword>
<gene>
    <name evidence="2" type="ORF">EA26_06355</name>
</gene>